<keyword evidence="2" id="KW-1185">Reference proteome</keyword>
<sequence length="216" mass="25249">MLVNTIGKNDLYTNEYKYSQYNNQFLQLKEIFVTSDDEKKEPFIQDDIQGIYCHYKATASSIQYRLLDEMNNMKLNPANVEEEIAQEGMIIMGRVANMETDEKYVDAQTGYTYYVDQTGRPYMSLEERQRLREACEANGENHLKKFLEITGRIQYIGGHTTILIADNGMSITSDKDTLFIPSEYYSHMGIMNLIQKIEEFPQQGNYTDRTFWNEIL</sequence>
<protein>
    <submittedName>
        <fullName evidence="1">Uncharacterized protein</fullName>
    </submittedName>
</protein>
<dbReference type="OrthoDB" id="2047232at2"/>
<name>A0A4R1MFV6_9FIRM</name>
<dbReference type="EMBL" id="SMGQ01000015">
    <property type="protein sequence ID" value="TCK90632.1"/>
    <property type="molecule type" value="Genomic_DNA"/>
</dbReference>
<evidence type="ECO:0000313" key="1">
    <source>
        <dbReference type="EMBL" id="TCK90632.1"/>
    </source>
</evidence>
<dbReference type="AlphaFoldDB" id="A0A4R1MFV6"/>
<comment type="caution">
    <text evidence="1">The sequence shown here is derived from an EMBL/GenBank/DDBJ whole genome shotgun (WGS) entry which is preliminary data.</text>
</comment>
<gene>
    <name evidence="1" type="ORF">EDC19_2401</name>
</gene>
<reference evidence="1 2" key="1">
    <citation type="submission" date="2019-03" db="EMBL/GenBank/DDBJ databases">
        <title>Genomic Encyclopedia of Type Strains, Phase IV (KMG-IV): sequencing the most valuable type-strain genomes for metagenomic binning, comparative biology and taxonomic classification.</title>
        <authorList>
            <person name="Goeker M."/>
        </authorList>
    </citation>
    <scope>NUCLEOTIDE SEQUENCE [LARGE SCALE GENOMIC DNA]</scope>
    <source>
        <strain evidence="1 2">DSM 24176</strain>
    </source>
</reference>
<accession>A0A4R1MFV6</accession>
<organism evidence="1 2">
    <name type="scientific">Natranaerovirga hydrolytica</name>
    <dbReference type="NCBI Taxonomy" id="680378"/>
    <lineage>
        <taxon>Bacteria</taxon>
        <taxon>Bacillati</taxon>
        <taxon>Bacillota</taxon>
        <taxon>Clostridia</taxon>
        <taxon>Lachnospirales</taxon>
        <taxon>Natranaerovirgaceae</taxon>
        <taxon>Natranaerovirga</taxon>
    </lineage>
</organism>
<proteinExistence type="predicted"/>
<dbReference type="RefSeq" id="WP_132283073.1">
    <property type="nucleotide sequence ID" value="NZ_SMGQ01000015.1"/>
</dbReference>
<dbReference type="Proteomes" id="UP000294545">
    <property type="component" value="Unassembled WGS sequence"/>
</dbReference>
<evidence type="ECO:0000313" key="2">
    <source>
        <dbReference type="Proteomes" id="UP000294545"/>
    </source>
</evidence>